<dbReference type="InterPro" id="IPR015943">
    <property type="entry name" value="WD40/YVTN_repeat-like_dom_sf"/>
</dbReference>
<dbReference type="SUPFAM" id="SSF50974">
    <property type="entry name" value="Nitrous oxide reductase, N-terminal domain"/>
    <property type="match status" value="1"/>
</dbReference>
<keyword evidence="2" id="KW-0732">Signal</keyword>
<name>A0ABR4HTL1_9EURO</name>
<evidence type="ECO:0000313" key="4">
    <source>
        <dbReference type="Proteomes" id="UP001610335"/>
    </source>
</evidence>
<reference evidence="3 4" key="1">
    <citation type="submission" date="2024-07" db="EMBL/GenBank/DDBJ databases">
        <title>Section-level genome sequencing and comparative genomics of Aspergillus sections Usti and Cavernicolus.</title>
        <authorList>
            <consortium name="Lawrence Berkeley National Laboratory"/>
            <person name="Nybo J.L."/>
            <person name="Vesth T.C."/>
            <person name="Theobald S."/>
            <person name="Frisvad J.C."/>
            <person name="Larsen T.O."/>
            <person name="Kjaerboelling I."/>
            <person name="Rothschild-Mancinelli K."/>
            <person name="Lyhne E.K."/>
            <person name="Kogle M.E."/>
            <person name="Barry K."/>
            <person name="Clum A."/>
            <person name="Na H."/>
            <person name="Ledsgaard L."/>
            <person name="Lin J."/>
            <person name="Lipzen A."/>
            <person name="Kuo A."/>
            <person name="Riley R."/>
            <person name="Mondo S."/>
            <person name="LaButti K."/>
            <person name="Haridas S."/>
            <person name="Pangalinan J."/>
            <person name="Salamov A.A."/>
            <person name="Simmons B.A."/>
            <person name="Magnuson J.K."/>
            <person name="Chen J."/>
            <person name="Drula E."/>
            <person name="Henrissat B."/>
            <person name="Wiebenga A."/>
            <person name="Lubbers R.J."/>
            <person name="Gomes A.C."/>
            <person name="Makela M.R."/>
            <person name="Stajich J."/>
            <person name="Grigoriev I.V."/>
            <person name="Mortensen U.H."/>
            <person name="De vries R.P."/>
            <person name="Baker S.E."/>
            <person name="Andersen M.R."/>
        </authorList>
    </citation>
    <scope>NUCLEOTIDE SEQUENCE [LARGE SCALE GENOMIC DNA]</scope>
    <source>
        <strain evidence="3 4">CBS 600.67</strain>
    </source>
</reference>
<gene>
    <name evidence="3" type="ORF">BDW59DRAFT_175056</name>
</gene>
<comment type="similarity">
    <text evidence="1">Belongs to the cycloisomerase 2 family.</text>
</comment>
<evidence type="ECO:0000313" key="3">
    <source>
        <dbReference type="EMBL" id="KAL2818702.1"/>
    </source>
</evidence>
<dbReference type="Gene3D" id="2.130.10.10">
    <property type="entry name" value="YVTN repeat-like/Quinoprotein amine dehydrogenase"/>
    <property type="match status" value="1"/>
</dbReference>
<dbReference type="InterPro" id="IPR019405">
    <property type="entry name" value="Lactonase_7-beta_prop"/>
</dbReference>
<dbReference type="PANTHER" id="PTHR30344:SF1">
    <property type="entry name" value="6-PHOSPHOGLUCONOLACTONASE"/>
    <property type="match status" value="1"/>
</dbReference>
<protein>
    <submittedName>
        <fullName evidence="3">6-phosphogluconolactonase</fullName>
    </submittedName>
</protein>
<dbReference type="PANTHER" id="PTHR30344">
    <property type="entry name" value="6-PHOSPHOGLUCONOLACTONASE-RELATED"/>
    <property type="match status" value="1"/>
</dbReference>
<dbReference type="Proteomes" id="UP001610335">
    <property type="component" value="Unassembled WGS sequence"/>
</dbReference>
<dbReference type="Pfam" id="PF10282">
    <property type="entry name" value="Lactonase"/>
    <property type="match status" value="1"/>
</dbReference>
<dbReference type="InterPro" id="IPR050282">
    <property type="entry name" value="Cycloisomerase_2"/>
</dbReference>
<comment type="caution">
    <text evidence="3">The sequence shown here is derived from an EMBL/GenBank/DDBJ whole genome shotgun (WGS) entry which is preliminary data.</text>
</comment>
<sequence length="404" mass="43162">MFLRNVFCLLSLGIPLGSIAGNLYATHSGGFVYTISINRDVDSDVYSLSALPGLTTCGSFPSWLTFDPTLRVLYCSDKSGNATTSAAVYSLAITENGSPTQLAKTTTPGGGVHSTVYNGVDGNQFLAIAHYAGSAISTFRLPLEENEDPLQVFRYTMPNPGPNPLRQDTPHPHQIILDPTGSFVLVPDLGADLVRVLSIDKRSGKLNTCPSLNFPPGSGPRHGLFWAPSLPTERKAKRGRLQPLNFILYMLSELSGKLSAFSVSYRNDCLFFQHIQSLIPYPGGSLPKNASLSEIRMSGSSLYVSIRSDHSFPPDDSIVTLARSPNGTVNVQQLSSSYGVVPSTFVINQSGDLVAIGNQLSSNVAVVRRDSRTGELGGELANVQVGEPGRVGTPGGLSSIVWVD</sequence>
<dbReference type="EMBL" id="JBFXLS010000082">
    <property type="protein sequence ID" value="KAL2818702.1"/>
    <property type="molecule type" value="Genomic_DNA"/>
</dbReference>
<proteinExistence type="inferred from homology"/>
<evidence type="ECO:0000256" key="1">
    <source>
        <dbReference type="ARBA" id="ARBA00005564"/>
    </source>
</evidence>
<accession>A0ABR4HTL1</accession>
<evidence type="ECO:0000256" key="2">
    <source>
        <dbReference type="SAM" id="SignalP"/>
    </source>
</evidence>
<keyword evidence="4" id="KW-1185">Reference proteome</keyword>
<feature type="chain" id="PRO_5045871224" evidence="2">
    <location>
        <begin position="22"/>
        <end position="404"/>
    </location>
</feature>
<dbReference type="InterPro" id="IPR011045">
    <property type="entry name" value="N2O_reductase_N"/>
</dbReference>
<organism evidence="3 4">
    <name type="scientific">Aspergillus cavernicola</name>
    <dbReference type="NCBI Taxonomy" id="176166"/>
    <lineage>
        <taxon>Eukaryota</taxon>
        <taxon>Fungi</taxon>
        <taxon>Dikarya</taxon>
        <taxon>Ascomycota</taxon>
        <taxon>Pezizomycotina</taxon>
        <taxon>Eurotiomycetes</taxon>
        <taxon>Eurotiomycetidae</taxon>
        <taxon>Eurotiales</taxon>
        <taxon>Aspergillaceae</taxon>
        <taxon>Aspergillus</taxon>
        <taxon>Aspergillus subgen. Nidulantes</taxon>
    </lineage>
</organism>
<feature type="signal peptide" evidence="2">
    <location>
        <begin position="1"/>
        <end position="21"/>
    </location>
</feature>